<proteinExistence type="predicted"/>
<accession>A0A9X1GEK4</accession>
<keyword evidence="1" id="KW-0472">Membrane</keyword>
<comment type="caution">
    <text evidence="2">The sequence shown here is derived from an EMBL/GenBank/DDBJ whole genome shotgun (WGS) entry which is preliminary data.</text>
</comment>
<dbReference type="GO" id="GO:0004605">
    <property type="term" value="F:phosphatidate cytidylyltransferase activity"/>
    <property type="evidence" value="ECO:0007669"/>
    <property type="project" value="UniProtKB-EC"/>
</dbReference>
<name>A0A9X1GEK4_ENTFC</name>
<evidence type="ECO:0000313" key="2">
    <source>
        <dbReference type="EMBL" id="MBX4223943.1"/>
    </source>
</evidence>
<evidence type="ECO:0000313" key="3">
    <source>
        <dbReference type="Proteomes" id="UP001139644"/>
    </source>
</evidence>
<feature type="transmembrane region" description="Helical" evidence="1">
    <location>
        <begin position="12"/>
        <end position="35"/>
    </location>
</feature>
<dbReference type="EMBL" id="JAIFOC010000266">
    <property type="protein sequence ID" value="MBX4223943.1"/>
    <property type="molecule type" value="Genomic_DNA"/>
</dbReference>
<feature type="transmembrane region" description="Helical" evidence="1">
    <location>
        <begin position="47"/>
        <end position="66"/>
    </location>
</feature>
<organism evidence="2 3">
    <name type="scientific">Enterococcus faecium</name>
    <name type="common">Streptococcus faecium</name>
    <dbReference type="NCBI Taxonomy" id="1352"/>
    <lineage>
        <taxon>Bacteria</taxon>
        <taxon>Bacillati</taxon>
        <taxon>Bacillota</taxon>
        <taxon>Bacilli</taxon>
        <taxon>Lactobacillales</taxon>
        <taxon>Enterococcaceae</taxon>
        <taxon>Enterococcus</taxon>
    </lineage>
</organism>
<dbReference type="Proteomes" id="UP001139644">
    <property type="component" value="Unassembled WGS sequence"/>
</dbReference>
<protein>
    <submittedName>
        <fullName evidence="2">Phosphatidate cytidylyltransferase</fullName>
        <ecNumber evidence="2">2.7.7.41</ecNumber>
    </submittedName>
</protein>
<feature type="non-terminal residue" evidence="2">
    <location>
        <position position="71"/>
    </location>
</feature>
<gene>
    <name evidence="2" type="ORF">KYX88_14430</name>
</gene>
<dbReference type="Pfam" id="PF01148">
    <property type="entry name" value="CTP_transf_1"/>
    <property type="match status" value="1"/>
</dbReference>
<sequence length="71" mass="7649">MKQRVITAAVALVLFIPIIWIGGIAVELTAAVLAVVGVYELFRMKGLTLLSFEGVLSAIGAVLLVLPKERW</sequence>
<dbReference type="AlphaFoldDB" id="A0A9X1GEK4"/>
<reference evidence="2" key="1">
    <citation type="journal article" date="2022" name="J. Anim. Sci.">
        <title>Whole genome sequence analyses-based assessment of virulence potential and antimicrobial susceptibilities and resistance of Enterococcus faecium strains isolated from commercial swine and cattle probiotic products.</title>
        <authorList>
            <person name="Shridhar P.B."/>
            <person name="Amachawadi R.G."/>
            <person name="Tokach M."/>
            <person name="Patel I."/>
            <person name="Gangiredla J."/>
            <person name="Mammel M."/>
            <person name="Nagaraja T.G."/>
        </authorList>
    </citation>
    <scope>NUCLEOTIDE SEQUENCE</scope>
    <source>
        <strain evidence="2">EF215</strain>
    </source>
</reference>
<keyword evidence="1" id="KW-1133">Transmembrane helix</keyword>
<keyword evidence="2" id="KW-0808">Transferase</keyword>
<dbReference type="RefSeq" id="WP_220715856.1">
    <property type="nucleotide sequence ID" value="NZ_JAIFOC010000266.1"/>
</dbReference>
<keyword evidence="1" id="KW-0812">Transmembrane</keyword>
<evidence type="ECO:0000256" key="1">
    <source>
        <dbReference type="SAM" id="Phobius"/>
    </source>
</evidence>
<dbReference type="EC" id="2.7.7.41" evidence="2"/>
<keyword evidence="2" id="KW-0548">Nucleotidyltransferase</keyword>